<dbReference type="Proteomes" id="UP000284006">
    <property type="component" value="Unassembled WGS sequence"/>
</dbReference>
<evidence type="ECO:0000313" key="3">
    <source>
        <dbReference type="Proteomes" id="UP000284006"/>
    </source>
</evidence>
<reference evidence="2 3" key="1">
    <citation type="submission" date="2018-09" db="EMBL/GenBank/DDBJ databases">
        <authorList>
            <person name="Zhu H."/>
        </authorList>
    </citation>
    <scope>NUCLEOTIDE SEQUENCE [LARGE SCALE GENOMIC DNA]</scope>
    <source>
        <strain evidence="2 3">K1S02-61</strain>
    </source>
</reference>
<evidence type="ECO:0000256" key="1">
    <source>
        <dbReference type="SAM" id="SignalP"/>
    </source>
</evidence>
<sequence>MIMARIKPVSSILFTAVLAIPSVGLAEPVRDDCVRGEPVPVFAPTKSGLRSYQFRSPAGEGARELGSLGPGESLEIRHGGCEYLVMTIRFTSRKLRRQDVSGANAYPLAAGVLQRMHKLKAQSPYDLVLAAKTLIDASRRRSHPDFGESLPVDGDGIDFLQTQIQIDKAGLSHGFGFVEFSLFKGPL</sequence>
<comment type="caution">
    <text evidence="2">The sequence shown here is derived from an EMBL/GenBank/DDBJ whole genome shotgun (WGS) entry which is preliminary data.</text>
</comment>
<feature type="signal peptide" evidence="1">
    <location>
        <begin position="1"/>
        <end position="26"/>
    </location>
</feature>
<accession>A0A418XFN6</accession>
<protein>
    <submittedName>
        <fullName evidence="2">Uncharacterized protein</fullName>
    </submittedName>
</protein>
<dbReference type="AlphaFoldDB" id="A0A418XFN6"/>
<feature type="chain" id="PRO_5019088674" evidence="1">
    <location>
        <begin position="27"/>
        <end position="187"/>
    </location>
</feature>
<dbReference type="EMBL" id="QYUP01000151">
    <property type="protein sequence ID" value="RJG11266.1"/>
    <property type="molecule type" value="Genomic_DNA"/>
</dbReference>
<organism evidence="2 3">
    <name type="scientific">Massilia cavernae</name>
    <dbReference type="NCBI Taxonomy" id="2320864"/>
    <lineage>
        <taxon>Bacteria</taxon>
        <taxon>Pseudomonadati</taxon>
        <taxon>Pseudomonadota</taxon>
        <taxon>Betaproteobacteria</taxon>
        <taxon>Burkholderiales</taxon>
        <taxon>Oxalobacteraceae</taxon>
        <taxon>Telluria group</taxon>
        <taxon>Massilia</taxon>
    </lineage>
</organism>
<keyword evidence="3" id="KW-1185">Reference proteome</keyword>
<keyword evidence="1" id="KW-0732">Signal</keyword>
<evidence type="ECO:0000313" key="2">
    <source>
        <dbReference type="EMBL" id="RJG11266.1"/>
    </source>
</evidence>
<proteinExistence type="predicted"/>
<gene>
    <name evidence="2" type="ORF">D3872_20600</name>
</gene>
<name>A0A418XFN6_9BURK</name>